<dbReference type="PROSITE" id="PS50280">
    <property type="entry name" value="SET"/>
    <property type="match status" value="1"/>
</dbReference>
<evidence type="ECO:0000313" key="2">
    <source>
        <dbReference type="EMBL" id="OIW28639.1"/>
    </source>
</evidence>
<name>A0A1J7IM34_9PEZI</name>
<dbReference type="InterPro" id="IPR046341">
    <property type="entry name" value="SET_dom_sf"/>
</dbReference>
<organism evidence="2 3">
    <name type="scientific">Coniochaeta ligniaria NRRL 30616</name>
    <dbReference type="NCBI Taxonomy" id="1408157"/>
    <lineage>
        <taxon>Eukaryota</taxon>
        <taxon>Fungi</taxon>
        <taxon>Dikarya</taxon>
        <taxon>Ascomycota</taxon>
        <taxon>Pezizomycotina</taxon>
        <taxon>Sordariomycetes</taxon>
        <taxon>Sordariomycetidae</taxon>
        <taxon>Coniochaetales</taxon>
        <taxon>Coniochaetaceae</taxon>
        <taxon>Coniochaeta</taxon>
    </lineage>
</organism>
<dbReference type="SUPFAM" id="SSF82199">
    <property type="entry name" value="SET domain"/>
    <property type="match status" value="1"/>
</dbReference>
<dbReference type="PANTHER" id="PTHR47332">
    <property type="entry name" value="SET DOMAIN-CONTAINING PROTEIN 5"/>
    <property type="match status" value="1"/>
</dbReference>
<dbReference type="Gene3D" id="2.170.270.10">
    <property type="entry name" value="SET domain"/>
    <property type="match status" value="1"/>
</dbReference>
<dbReference type="STRING" id="1408157.A0A1J7IM34"/>
<sequence>MVEYPALLLGVSFLQDAKAHHRRRLVKRGVEQLPGETRRGVYELHRKKGDYVLDDILAPNAVSVQVTEEEAAMGLFLEFSRINHDCQPNALYRFSPKTLALEVFPYRTIQPGEEITVSYTPISMPHNQRREYLRQVWGFDCSCSLCHSTDEAAISDSDHRRERVGELKQSVLQASSQQYFENALVMAQEWLEVGEREGVPPLLAEYYDIVARLSFDVGDLQDARRYALLAFDAWTKFGSVDDTDLEAAREYLRELNRLGRGVKLERQGVANMFKDAE</sequence>
<keyword evidence="3" id="KW-1185">Reference proteome</keyword>
<dbReference type="InterPro" id="IPR053185">
    <property type="entry name" value="SET_domain_protein"/>
</dbReference>
<dbReference type="InterPro" id="IPR001214">
    <property type="entry name" value="SET_dom"/>
</dbReference>
<dbReference type="OrthoDB" id="438641at2759"/>
<dbReference type="AlphaFoldDB" id="A0A1J7IM34"/>
<dbReference type="Pfam" id="PF00856">
    <property type="entry name" value="SET"/>
    <property type="match status" value="1"/>
</dbReference>
<dbReference type="Proteomes" id="UP000182658">
    <property type="component" value="Unassembled WGS sequence"/>
</dbReference>
<dbReference type="EMBL" id="KV875098">
    <property type="protein sequence ID" value="OIW28639.1"/>
    <property type="molecule type" value="Genomic_DNA"/>
</dbReference>
<proteinExistence type="predicted"/>
<gene>
    <name evidence="2" type="ORF">CONLIGDRAFT_654819</name>
</gene>
<evidence type="ECO:0000313" key="3">
    <source>
        <dbReference type="Proteomes" id="UP000182658"/>
    </source>
</evidence>
<evidence type="ECO:0000259" key="1">
    <source>
        <dbReference type="PROSITE" id="PS50280"/>
    </source>
</evidence>
<dbReference type="CDD" id="cd20071">
    <property type="entry name" value="SET_SMYD"/>
    <property type="match status" value="1"/>
</dbReference>
<feature type="domain" description="SET" evidence="1">
    <location>
        <begin position="9"/>
        <end position="120"/>
    </location>
</feature>
<dbReference type="PANTHER" id="PTHR47332:SF6">
    <property type="entry name" value="SET DOMAIN-CONTAINING PROTEIN"/>
    <property type="match status" value="1"/>
</dbReference>
<dbReference type="InParanoid" id="A0A1J7IM34"/>
<accession>A0A1J7IM34</accession>
<reference evidence="2 3" key="1">
    <citation type="submission" date="2016-10" db="EMBL/GenBank/DDBJ databases">
        <title>Draft genome sequence of Coniochaeta ligniaria NRRL30616, a lignocellulolytic fungus for bioabatement of inhibitors in plant biomass hydrolysates.</title>
        <authorList>
            <consortium name="DOE Joint Genome Institute"/>
            <person name="Jimenez D.J."/>
            <person name="Hector R.E."/>
            <person name="Riley R."/>
            <person name="Sun H."/>
            <person name="Grigoriev I.V."/>
            <person name="Van Elsas J.D."/>
            <person name="Nichols N.N."/>
        </authorList>
    </citation>
    <scope>NUCLEOTIDE SEQUENCE [LARGE SCALE GENOMIC DNA]</scope>
    <source>
        <strain evidence="2 3">NRRL 30616</strain>
    </source>
</reference>
<protein>
    <recommendedName>
        <fullName evidence="1">SET domain-containing protein</fullName>
    </recommendedName>
</protein>